<evidence type="ECO:0000313" key="2">
    <source>
        <dbReference type="EMBL" id="GFZ14902.1"/>
    </source>
</evidence>
<dbReference type="AlphaFoldDB" id="A0A7J0GVT7"/>
<dbReference type="Proteomes" id="UP000585474">
    <property type="component" value="Unassembled WGS sequence"/>
</dbReference>
<organism evidence="2 3">
    <name type="scientific">Actinidia rufa</name>
    <dbReference type="NCBI Taxonomy" id="165716"/>
    <lineage>
        <taxon>Eukaryota</taxon>
        <taxon>Viridiplantae</taxon>
        <taxon>Streptophyta</taxon>
        <taxon>Embryophyta</taxon>
        <taxon>Tracheophyta</taxon>
        <taxon>Spermatophyta</taxon>
        <taxon>Magnoliopsida</taxon>
        <taxon>eudicotyledons</taxon>
        <taxon>Gunneridae</taxon>
        <taxon>Pentapetalae</taxon>
        <taxon>asterids</taxon>
        <taxon>Ericales</taxon>
        <taxon>Actinidiaceae</taxon>
        <taxon>Actinidia</taxon>
    </lineage>
</organism>
<gene>
    <name evidence="2" type="ORF">Acr_24g0010920</name>
</gene>
<evidence type="ECO:0000313" key="3">
    <source>
        <dbReference type="Proteomes" id="UP000585474"/>
    </source>
</evidence>
<proteinExistence type="predicted"/>
<feature type="region of interest" description="Disordered" evidence="1">
    <location>
        <begin position="1"/>
        <end position="56"/>
    </location>
</feature>
<reference evidence="2 3" key="1">
    <citation type="submission" date="2019-07" db="EMBL/GenBank/DDBJ databases">
        <title>De Novo Assembly of kiwifruit Actinidia rufa.</title>
        <authorList>
            <person name="Sugita-Konishi S."/>
            <person name="Sato K."/>
            <person name="Mori E."/>
            <person name="Abe Y."/>
            <person name="Kisaki G."/>
            <person name="Hamano K."/>
            <person name="Suezawa K."/>
            <person name="Otani M."/>
            <person name="Fukuda T."/>
            <person name="Manabe T."/>
            <person name="Gomi K."/>
            <person name="Tabuchi M."/>
            <person name="Akimitsu K."/>
            <person name="Kataoka I."/>
        </authorList>
    </citation>
    <scope>NUCLEOTIDE SEQUENCE [LARGE SCALE GENOMIC DNA]</scope>
    <source>
        <strain evidence="3">cv. Fuchu</strain>
    </source>
</reference>
<keyword evidence="3" id="KW-1185">Reference proteome</keyword>
<accession>A0A7J0GVT7</accession>
<comment type="caution">
    <text evidence="2">The sequence shown here is derived from an EMBL/GenBank/DDBJ whole genome shotgun (WGS) entry which is preliminary data.</text>
</comment>
<dbReference type="EMBL" id="BJWL01000024">
    <property type="protein sequence ID" value="GFZ14902.1"/>
    <property type="molecule type" value="Genomic_DNA"/>
</dbReference>
<sequence>MIASAEEEADSPVQPLVPEPPPSAARPEHPKVKVRDRINESSDNGSSGSGSSSVETFLAKLSSYKRSA</sequence>
<feature type="compositionally biased region" description="Pro residues" evidence="1">
    <location>
        <begin position="15"/>
        <end position="24"/>
    </location>
</feature>
<feature type="compositionally biased region" description="Acidic residues" evidence="1">
    <location>
        <begin position="1"/>
        <end position="10"/>
    </location>
</feature>
<feature type="compositionally biased region" description="Basic and acidic residues" evidence="1">
    <location>
        <begin position="26"/>
        <end position="40"/>
    </location>
</feature>
<feature type="compositionally biased region" description="Low complexity" evidence="1">
    <location>
        <begin position="41"/>
        <end position="53"/>
    </location>
</feature>
<protein>
    <submittedName>
        <fullName evidence="2">Ypt/Rab-GAP domain of gyp1p superfamily protein</fullName>
    </submittedName>
</protein>
<evidence type="ECO:0000256" key="1">
    <source>
        <dbReference type="SAM" id="MobiDB-lite"/>
    </source>
</evidence>
<name>A0A7J0GVT7_9ERIC</name>